<feature type="transmembrane region" description="Helical" evidence="1">
    <location>
        <begin position="20"/>
        <end position="36"/>
    </location>
</feature>
<dbReference type="Gramene" id="mRNA:HanXRQr2_Chr04g0157211">
    <property type="protein sequence ID" value="mRNA:HanXRQr2_Chr04g0157211"/>
    <property type="gene ID" value="HanXRQr2_Chr04g0157211"/>
</dbReference>
<dbReference type="Proteomes" id="UP000215914">
    <property type="component" value="Unassembled WGS sequence"/>
</dbReference>
<keyword evidence="1" id="KW-0812">Transmembrane</keyword>
<keyword evidence="1" id="KW-0472">Membrane</keyword>
<organism evidence="2 3">
    <name type="scientific">Helianthus annuus</name>
    <name type="common">Common sunflower</name>
    <dbReference type="NCBI Taxonomy" id="4232"/>
    <lineage>
        <taxon>Eukaryota</taxon>
        <taxon>Viridiplantae</taxon>
        <taxon>Streptophyta</taxon>
        <taxon>Embryophyta</taxon>
        <taxon>Tracheophyta</taxon>
        <taxon>Spermatophyta</taxon>
        <taxon>Magnoliopsida</taxon>
        <taxon>eudicotyledons</taxon>
        <taxon>Gunneridae</taxon>
        <taxon>Pentapetalae</taxon>
        <taxon>asterids</taxon>
        <taxon>campanulids</taxon>
        <taxon>Asterales</taxon>
        <taxon>Asteraceae</taxon>
        <taxon>Asteroideae</taxon>
        <taxon>Heliantheae alliance</taxon>
        <taxon>Heliantheae</taxon>
        <taxon>Helianthus</taxon>
    </lineage>
</organism>
<evidence type="ECO:0000256" key="1">
    <source>
        <dbReference type="SAM" id="Phobius"/>
    </source>
</evidence>
<protein>
    <submittedName>
        <fullName evidence="2">Uncharacterized protein</fullName>
    </submittedName>
</protein>
<evidence type="ECO:0000313" key="2">
    <source>
        <dbReference type="EMBL" id="KAF5809442.1"/>
    </source>
</evidence>
<reference evidence="2" key="1">
    <citation type="journal article" date="2017" name="Nature">
        <title>The sunflower genome provides insights into oil metabolism, flowering and Asterid evolution.</title>
        <authorList>
            <person name="Badouin H."/>
            <person name="Gouzy J."/>
            <person name="Grassa C.J."/>
            <person name="Murat F."/>
            <person name="Staton S.E."/>
            <person name="Cottret L."/>
            <person name="Lelandais-Briere C."/>
            <person name="Owens G.L."/>
            <person name="Carrere S."/>
            <person name="Mayjonade B."/>
            <person name="Legrand L."/>
            <person name="Gill N."/>
            <person name="Kane N.C."/>
            <person name="Bowers J.E."/>
            <person name="Hubner S."/>
            <person name="Bellec A."/>
            <person name="Berard A."/>
            <person name="Berges H."/>
            <person name="Blanchet N."/>
            <person name="Boniface M.C."/>
            <person name="Brunel D."/>
            <person name="Catrice O."/>
            <person name="Chaidir N."/>
            <person name="Claudel C."/>
            <person name="Donnadieu C."/>
            <person name="Faraut T."/>
            <person name="Fievet G."/>
            <person name="Helmstetter N."/>
            <person name="King M."/>
            <person name="Knapp S.J."/>
            <person name="Lai Z."/>
            <person name="Le Paslier M.C."/>
            <person name="Lippi Y."/>
            <person name="Lorenzon L."/>
            <person name="Mandel J.R."/>
            <person name="Marage G."/>
            <person name="Marchand G."/>
            <person name="Marquand E."/>
            <person name="Bret-Mestries E."/>
            <person name="Morien E."/>
            <person name="Nambeesan S."/>
            <person name="Nguyen T."/>
            <person name="Pegot-Espagnet P."/>
            <person name="Pouilly N."/>
            <person name="Raftis F."/>
            <person name="Sallet E."/>
            <person name="Schiex T."/>
            <person name="Thomas J."/>
            <person name="Vandecasteele C."/>
            <person name="Vares D."/>
            <person name="Vear F."/>
            <person name="Vautrin S."/>
            <person name="Crespi M."/>
            <person name="Mangin B."/>
            <person name="Burke J.M."/>
            <person name="Salse J."/>
            <person name="Munos S."/>
            <person name="Vincourt P."/>
            <person name="Rieseberg L.H."/>
            <person name="Langlade N.B."/>
        </authorList>
    </citation>
    <scope>NUCLEOTIDE SEQUENCE</scope>
    <source>
        <tissue evidence="2">Leaves</tissue>
    </source>
</reference>
<dbReference type="AlphaFoldDB" id="A0A9K3J6S4"/>
<sequence length="103" mass="11668">MAINGRNLQATTSLFSKHAILGSTTHLLLLISVVVMDSGNTWMNQAFGHHPNHESLRPLHYTAVHHRNYFAAAIDLLCISSFIRVYLPISLVRQLRFSKLMIK</sequence>
<accession>A0A9K3J6S4</accession>
<evidence type="ECO:0000313" key="3">
    <source>
        <dbReference type="Proteomes" id="UP000215914"/>
    </source>
</evidence>
<reference evidence="2" key="2">
    <citation type="submission" date="2020-06" db="EMBL/GenBank/DDBJ databases">
        <title>Helianthus annuus Genome sequencing and assembly Release 2.</title>
        <authorList>
            <person name="Gouzy J."/>
            <person name="Langlade N."/>
            <person name="Munos S."/>
        </authorList>
    </citation>
    <scope>NUCLEOTIDE SEQUENCE</scope>
    <source>
        <tissue evidence="2">Leaves</tissue>
    </source>
</reference>
<comment type="caution">
    <text evidence="2">The sequence shown here is derived from an EMBL/GenBank/DDBJ whole genome shotgun (WGS) entry which is preliminary data.</text>
</comment>
<name>A0A9K3J6S4_HELAN</name>
<feature type="transmembrane region" description="Helical" evidence="1">
    <location>
        <begin position="69"/>
        <end position="87"/>
    </location>
</feature>
<proteinExistence type="predicted"/>
<keyword evidence="3" id="KW-1185">Reference proteome</keyword>
<dbReference type="EMBL" id="MNCJ02000319">
    <property type="protein sequence ID" value="KAF5809442.1"/>
    <property type="molecule type" value="Genomic_DNA"/>
</dbReference>
<gene>
    <name evidence="2" type="ORF">HanXRQr2_Chr04g0157211</name>
</gene>
<keyword evidence="1" id="KW-1133">Transmembrane helix</keyword>